<dbReference type="Pfam" id="PF00244">
    <property type="entry name" value="14-3-3"/>
    <property type="match status" value="1"/>
</dbReference>
<comment type="caution">
    <text evidence="4">The sequence shown here is derived from an EMBL/GenBank/DDBJ whole genome shotgun (WGS) entry which is preliminary data.</text>
</comment>
<dbReference type="InterPro" id="IPR023410">
    <property type="entry name" value="14-3-3_domain"/>
</dbReference>
<evidence type="ECO:0000313" key="4">
    <source>
        <dbReference type="EMBL" id="EJW01738.1"/>
    </source>
</evidence>
<dbReference type="PRINTS" id="PR00305">
    <property type="entry name" value="1433ZETA"/>
</dbReference>
<dbReference type="Proteomes" id="UP000003163">
    <property type="component" value="Unassembled WGS sequence"/>
</dbReference>
<dbReference type="SMART" id="SM00101">
    <property type="entry name" value="14_3_3"/>
    <property type="match status" value="1"/>
</dbReference>
<proteinExistence type="inferred from homology"/>
<evidence type="ECO:0000259" key="3">
    <source>
        <dbReference type="SMART" id="SM00101"/>
    </source>
</evidence>
<dbReference type="STRING" id="1003232.J8ZPW9"/>
<organism evidence="4 5">
    <name type="scientific">Edhazardia aedis (strain USNM 41457)</name>
    <name type="common">Microsporidian parasite</name>
    <dbReference type="NCBI Taxonomy" id="1003232"/>
    <lineage>
        <taxon>Eukaryota</taxon>
        <taxon>Fungi</taxon>
        <taxon>Fungi incertae sedis</taxon>
        <taxon>Microsporidia</taxon>
        <taxon>Edhazardia</taxon>
    </lineage>
</organism>
<dbReference type="EMBL" id="AFBI03000117">
    <property type="protein sequence ID" value="EJW01738.1"/>
    <property type="molecule type" value="Genomic_DNA"/>
</dbReference>
<dbReference type="OrthoDB" id="10260625at2759"/>
<name>J8ZPW9_EDHAE</name>
<dbReference type="HOGENOM" id="CLU_058290_0_1_1"/>
<dbReference type="PIRSF" id="PIRSF000868">
    <property type="entry name" value="14-3-3"/>
    <property type="match status" value="1"/>
</dbReference>
<dbReference type="AlphaFoldDB" id="J8ZPW9"/>
<dbReference type="VEuPathDB" id="MicrosporidiaDB:EDEG_03743"/>
<keyword evidence="5" id="KW-1185">Reference proteome</keyword>
<comment type="similarity">
    <text evidence="1">Belongs to the 14-3-3 family.</text>
</comment>
<evidence type="ECO:0000256" key="2">
    <source>
        <dbReference type="PIRSR" id="PIRSR000868-1"/>
    </source>
</evidence>
<dbReference type="PANTHER" id="PTHR18860">
    <property type="entry name" value="14-3-3 PROTEIN"/>
    <property type="match status" value="1"/>
</dbReference>
<reference evidence="4 5" key="1">
    <citation type="submission" date="2011-08" db="EMBL/GenBank/DDBJ databases">
        <authorList>
            <person name="Liu Z.J."/>
            <person name="Shi F.L."/>
            <person name="Lu J.Q."/>
            <person name="Li M."/>
            <person name="Wang Z.L."/>
        </authorList>
    </citation>
    <scope>NUCLEOTIDE SEQUENCE [LARGE SCALE GENOMIC DNA]</scope>
    <source>
        <strain evidence="4 5">USNM 41457</strain>
    </source>
</reference>
<evidence type="ECO:0000256" key="1">
    <source>
        <dbReference type="ARBA" id="ARBA00006141"/>
    </source>
</evidence>
<feature type="site" description="Interaction with phosphoserine on interacting protein" evidence="2">
    <location>
        <position position="62"/>
    </location>
</feature>
<dbReference type="FunCoup" id="J8ZPW9">
    <property type="interactions" value="172"/>
</dbReference>
<accession>J8ZPW9</accession>
<dbReference type="SUPFAM" id="SSF48445">
    <property type="entry name" value="14-3-3 protein"/>
    <property type="match status" value="1"/>
</dbReference>
<dbReference type="InterPro" id="IPR036815">
    <property type="entry name" value="14-3-3_dom_sf"/>
</dbReference>
<evidence type="ECO:0000313" key="5">
    <source>
        <dbReference type="Proteomes" id="UP000003163"/>
    </source>
</evidence>
<dbReference type="InParanoid" id="J8ZPW9"/>
<dbReference type="CDD" id="cd08774">
    <property type="entry name" value="14-3-3"/>
    <property type="match status" value="1"/>
</dbReference>
<dbReference type="InterPro" id="IPR000308">
    <property type="entry name" value="14-3-3"/>
</dbReference>
<dbReference type="OMA" id="SKGTDKH"/>
<feature type="domain" description="14-3-3" evidence="3">
    <location>
        <begin position="6"/>
        <end position="252"/>
    </location>
</feature>
<reference evidence="5" key="2">
    <citation type="submission" date="2015-07" db="EMBL/GenBank/DDBJ databases">
        <title>Contrasting host-pathogen interactions and genome evolution in two generalist and specialist microsporidian pathogens of mosquitoes.</title>
        <authorList>
            <consortium name="The Broad Institute Genomics Platform"/>
            <consortium name="The Broad Institute Genome Sequencing Center for Infectious Disease"/>
            <person name="Cuomo C.A."/>
            <person name="Sanscrainte N.D."/>
            <person name="Goldberg J.M."/>
            <person name="Heiman D."/>
            <person name="Young S."/>
            <person name="Zeng Q."/>
            <person name="Becnel J.J."/>
            <person name="Birren B.W."/>
        </authorList>
    </citation>
    <scope>NUCLEOTIDE SEQUENCE [LARGE SCALE GENOMIC DNA]</scope>
    <source>
        <strain evidence="5">USNM 41457</strain>
    </source>
</reference>
<sequence length="263" mass="30626">MDNNFDDLLFRAGLCERAEKYNDMAEVMKKTVVALKEEKIASKIKTRNLFSIAFKNLAGARRSSWRILTSELQKIENKEEKRLAIIKEYMKTVENELNEICDDVLNSIDNAVLTNPCYSDPESRVFFLKMKGDYYRYKAEICEDVVSEWEKVSLLSNDNYLQAAEAAKSLKSTNPVKLGLALNYSVYLYEISKDMKKALDVAKDAFDHAIAGLDELSEEHYKDSTLIMQLLRDNMTLWNNYEQTLKVEQEEQSRREMEREDEM</sequence>
<feature type="site" description="Interaction with phosphoserine on interacting protein" evidence="2">
    <location>
        <position position="136"/>
    </location>
</feature>
<dbReference type="Gene3D" id="1.20.190.20">
    <property type="entry name" value="14-3-3 domain"/>
    <property type="match status" value="1"/>
</dbReference>
<gene>
    <name evidence="4" type="ORF">EDEG_03743</name>
</gene>
<protein>
    <recommendedName>
        <fullName evidence="3">14-3-3 domain-containing protein</fullName>
    </recommendedName>
</protein>